<reference evidence="8" key="1">
    <citation type="journal article" date="2023" name="Mol. Biol. Evol.">
        <title>Third-Generation Sequencing Reveals the Adaptive Role of the Epigenome in Three Deep-Sea Polychaetes.</title>
        <authorList>
            <person name="Perez M."/>
            <person name="Aroh O."/>
            <person name="Sun Y."/>
            <person name="Lan Y."/>
            <person name="Juniper S.K."/>
            <person name="Young C.R."/>
            <person name="Angers B."/>
            <person name="Qian P.Y."/>
        </authorList>
    </citation>
    <scope>NUCLEOTIDE SEQUENCE</scope>
    <source>
        <strain evidence="8">P08H-3</strain>
    </source>
</reference>
<comment type="similarity">
    <text evidence="2">Belongs to the Orn/Lys/Arg decarboxylase class-II family.</text>
</comment>
<dbReference type="CDD" id="cd00622">
    <property type="entry name" value="PLPDE_III_ODC"/>
    <property type="match status" value="1"/>
</dbReference>
<dbReference type="InterPro" id="IPR000183">
    <property type="entry name" value="Orn/DAP/Arg_de-COase"/>
</dbReference>
<evidence type="ECO:0000256" key="3">
    <source>
        <dbReference type="ARBA" id="ARBA00022898"/>
    </source>
</evidence>
<dbReference type="PRINTS" id="PR01182">
    <property type="entry name" value="ORNDCRBXLASE"/>
</dbReference>
<evidence type="ECO:0000256" key="4">
    <source>
        <dbReference type="ARBA" id="ARBA00023239"/>
    </source>
</evidence>
<comment type="function">
    <text evidence="5">Catalyzes the first and rate-limiting step of polyamine biosynthesis that converts ornithine into putrescine, which is the precursor for the polyamines, spermidine and spermine. Polyamines are essential for cell proliferation and are implicated in cellular processes, ranging from DNA replication to apoptosis.</text>
</comment>
<evidence type="ECO:0000313" key="8">
    <source>
        <dbReference type="EMBL" id="KAK2140913.1"/>
    </source>
</evidence>
<dbReference type="PANTHER" id="PTHR11482">
    <property type="entry name" value="ARGININE/DIAMINOPIMELATE/ORNITHINE DECARBOXYLASE"/>
    <property type="match status" value="1"/>
</dbReference>
<comment type="caution">
    <text evidence="8">The sequence shown here is derived from an EMBL/GenBank/DDBJ whole genome shotgun (WGS) entry which is preliminary data.</text>
</comment>
<dbReference type="AlphaFoldDB" id="A0AAD9IUQ3"/>
<dbReference type="InterPro" id="IPR029066">
    <property type="entry name" value="PLP-binding_barrel"/>
</dbReference>
<keyword evidence="3 6" id="KW-0663">Pyridoxal phosphate</keyword>
<dbReference type="PANTHER" id="PTHR11482:SF6">
    <property type="entry name" value="ORNITHINE DECARBOXYLASE 1-RELATED"/>
    <property type="match status" value="1"/>
</dbReference>
<evidence type="ECO:0000259" key="7">
    <source>
        <dbReference type="Pfam" id="PF02784"/>
    </source>
</evidence>
<evidence type="ECO:0000256" key="5">
    <source>
        <dbReference type="ARBA" id="ARBA00037173"/>
    </source>
</evidence>
<dbReference type="EMBL" id="JAODUP010001206">
    <property type="protein sequence ID" value="KAK2140913.1"/>
    <property type="molecule type" value="Genomic_DNA"/>
</dbReference>
<evidence type="ECO:0000313" key="9">
    <source>
        <dbReference type="Proteomes" id="UP001208570"/>
    </source>
</evidence>
<keyword evidence="9" id="KW-1185">Reference proteome</keyword>
<accession>A0AAD9IUQ3</accession>
<sequence>MKHVPMNTVFVDITKDTPINIVKQRISSRGREDKDDALFVADLGDIVHKYKTWKAQLPHVAPFYGKSSLFKCNDDPVVLEVLAQLGTGFDCASKVEIQKILELKVKPERIVYANPCKQNSHIRYAAKKGITKMTFDNEIELHKIKLNHPKAELILRIAPPDDSKSQCQLGMKYGCNLKAVSRLLKVAKQLDLCVIGVSFHVGSGCFDRMAYVTAVALSRTVFDIGESHGYHFDLLDIGGGFPGQKSSKISFEEICDALCPALDEYFPKSMGVHMIAEPGRFFVASAFTLAVNIIAKRAVPRGEGYLGDKELTANDEPSFMYYVNDGVYGSFNCLLYDHAEVKPTLIDDYSSEPNFTSSIWGPTCDGLDCIVEKCFLPELVDGDWIVFRDMGAYTMCAASNFNGMPKPRCHYVIQDLPWHQLNAKKCGSGLLRVVSEMKSGHEILDDPEYHDVCPAIAVIDN</sequence>
<dbReference type="PRINTS" id="PR01179">
    <property type="entry name" value="ODADCRBXLASE"/>
</dbReference>
<keyword evidence="4" id="KW-0456">Lyase</keyword>
<evidence type="ECO:0000256" key="2">
    <source>
        <dbReference type="ARBA" id="ARBA00008872"/>
    </source>
</evidence>
<dbReference type="SUPFAM" id="SSF50621">
    <property type="entry name" value="Alanine racemase C-terminal domain-like"/>
    <property type="match status" value="1"/>
</dbReference>
<evidence type="ECO:0000256" key="1">
    <source>
        <dbReference type="ARBA" id="ARBA00001933"/>
    </source>
</evidence>
<gene>
    <name evidence="8" type="ORF">LSH36_1206g00153</name>
</gene>
<comment type="cofactor">
    <cofactor evidence="1 6">
        <name>pyridoxal 5'-phosphate</name>
        <dbReference type="ChEBI" id="CHEBI:597326"/>
    </cofactor>
</comment>
<feature type="modified residue" description="N6-(pyridoxal phosphate)lysine" evidence="6">
    <location>
        <position position="71"/>
    </location>
</feature>
<dbReference type="SUPFAM" id="SSF51419">
    <property type="entry name" value="PLP-binding barrel"/>
    <property type="match status" value="1"/>
</dbReference>
<dbReference type="Proteomes" id="UP001208570">
    <property type="component" value="Unassembled WGS sequence"/>
</dbReference>
<dbReference type="Pfam" id="PF02784">
    <property type="entry name" value="Orn_Arg_deC_N"/>
    <property type="match status" value="1"/>
</dbReference>
<protein>
    <recommendedName>
        <fullName evidence="7">Orn/DAP/Arg decarboxylase 2 N-terminal domain-containing protein</fullName>
    </recommendedName>
</protein>
<name>A0AAD9IUQ3_9ANNE</name>
<dbReference type="GO" id="GO:0033387">
    <property type="term" value="P:putrescine biosynthetic process from arginine, via ornithine"/>
    <property type="evidence" value="ECO:0007669"/>
    <property type="project" value="TreeGrafter"/>
</dbReference>
<dbReference type="Gene3D" id="2.40.37.10">
    <property type="entry name" value="Lyase, Ornithine Decarboxylase, Chain A, domain 1"/>
    <property type="match status" value="1"/>
</dbReference>
<dbReference type="InterPro" id="IPR009006">
    <property type="entry name" value="Ala_racemase/Decarboxylase_C"/>
</dbReference>
<dbReference type="FunFam" id="2.40.37.10:FF:000005">
    <property type="entry name" value="Ornithine decarboxylase"/>
    <property type="match status" value="1"/>
</dbReference>
<feature type="active site" description="Proton donor" evidence="6">
    <location>
        <position position="364"/>
    </location>
</feature>
<organism evidence="8 9">
    <name type="scientific">Paralvinella palmiformis</name>
    <dbReference type="NCBI Taxonomy" id="53620"/>
    <lineage>
        <taxon>Eukaryota</taxon>
        <taxon>Metazoa</taxon>
        <taxon>Spiralia</taxon>
        <taxon>Lophotrochozoa</taxon>
        <taxon>Annelida</taxon>
        <taxon>Polychaeta</taxon>
        <taxon>Sedentaria</taxon>
        <taxon>Canalipalpata</taxon>
        <taxon>Terebellida</taxon>
        <taxon>Terebelliformia</taxon>
        <taxon>Alvinellidae</taxon>
        <taxon>Paralvinella</taxon>
    </lineage>
</organism>
<dbReference type="InterPro" id="IPR002433">
    <property type="entry name" value="Orn_de-COase"/>
</dbReference>
<dbReference type="Gene3D" id="3.20.20.10">
    <property type="entry name" value="Alanine racemase"/>
    <property type="match status" value="1"/>
</dbReference>
<evidence type="ECO:0000256" key="6">
    <source>
        <dbReference type="PIRSR" id="PIRSR600183-50"/>
    </source>
</evidence>
<dbReference type="GO" id="GO:0004586">
    <property type="term" value="F:ornithine decarboxylase activity"/>
    <property type="evidence" value="ECO:0007669"/>
    <property type="project" value="TreeGrafter"/>
</dbReference>
<dbReference type="GO" id="GO:0005737">
    <property type="term" value="C:cytoplasm"/>
    <property type="evidence" value="ECO:0007669"/>
    <property type="project" value="TreeGrafter"/>
</dbReference>
<feature type="domain" description="Orn/DAP/Arg decarboxylase 2 N-terminal" evidence="7">
    <location>
        <begin position="43"/>
        <end position="284"/>
    </location>
</feature>
<proteinExistence type="inferred from homology"/>
<dbReference type="FunFam" id="3.20.20.10:FF:000005">
    <property type="entry name" value="Ornithine decarboxylase"/>
    <property type="match status" value="1"/>
</dbReference>
<dbReference type="InterPro" id="IPR022644">
    <property type="entry name" value="De-COase2_N"/>
</dbReference>